<keyword evidence="1" id="KW-1133">Transmembrane helix</keyword>
<keyword evidence="4" id="KW-1185">Reference proteome</keyword>
<protein>
    <submittedName>
        <fullName evidence="3">CPBP family intramembrane glutamic endopeptidase</fullName>
        <ecNumber evidence="3">3.4.-.-</ecNumber>
    </submittedName>
</protein>
<gene>
    <name evidence="3" type="ORF">ACFQRB_01330</name>
</gene>
<dbReference type="PANTHER" id="PTHR36435">
    <property type="entry name" value="SLR1288 PROTEIN"/>
    <property type="match status" value="1"/>
</dbReference>
<evidence type="ECO:0000259" key="2">
    <source>
        <dbReference type="Pfam" id="PF02517"/>
    </source>
</evidence>
<feature type="transmembrane region" description="Helical" evidence="1">
    <location>
        <begin position="136"/>
        <end position="157"/>
    </location>
</feature>
<keyword evidence="1" id="KW-0812">Transmembrane</keyword>
<feature type="transmembrane region" description="Helical" evidence="1">
    <location>
        <begin position="198"/>
        <end position="215"/>
    </location>
</feature>
<dbReference type="PANTHER" id="PTHR36435:SF1">
    <property type="entry name" value="CAAX AMINO TERMINAL PROTEASE FAMILY PROTEIN"/>
    <property type="match status" value="1"/>
</dbReference>
<evidence type="ECO:0000313" key="3">
    <source>
        <dbReference type="EMBL" id="MFC7135616.1"/>
    </source>
</evidence>
<feature type="transmembrane region" description="Helical" evidence="1">
    <location>
        <begin position="169"/>
        <end position="189"/>
    </location>
</feature>
<keyword evidence="1" id="KW-0472">Membrane</keyword>
<dbReference type="EC" id="3.4.-.-" evidence="3"/>
<dbReference type="InterPro" id="IPR052710">
    <property type="entry name" value="CAAX_protease"/>
</dbReference>
<dbReference type="Pfam" id="PF02517">
    <property type="entry name" value="Rce1-like"/>
    <property type="match status" value="1"/>
</dbReference>
<evidence type="ECO:0000313" key="4">
    <source>
        <dbReference type="Proteomes" id="UP001596368"/>
    </source>
</evidence>
<feature type="domain" description="CAAX prenyl protease 2/Lysostaphin resistance protein A-like" evidence="2">
    <location>
        <begin position="137"/>
        <end position="234"/>
    </location>
</feature>
<accession>A0ABD5XLT6</accession>
<feature type="transmembrane region" description="Helical" evidence="1">
    <location>
        <begin position="24"/>
        <end position="47"/>
    </location>
</feature>
<feature type="transmembrane region" description="Helical" evidence="1">
    <location>
        <begin position="101"/>
        <end position="124"/>
    </location>
</feature>
<reference evidence="3 4" key="1">
    <citation type="journal article" date="2019" name="Int. J. Syst. Evol. Microbiol.">
        <title>The Global Catalogue of Microorganisms (GCM) 10K type strain sequencing project: providing services to taxonomists for standard genome sequencing and annotation.</title>
        <authorList>
            <consortium name="The Broad Institute Genomics Platform"/>
            <consortium name="The Broad Institute Genome Sequencing Center for Infectious Disease"/>
            <person name="Wu L."/>
            <person name="Ma J."/>
        </authorList>
    </citation>
    <scope>NUCLEOTIDE SEQUENCE [LARGE SCALE GENOMIC DNA]</scope>
    <source>
        <strain evidence="3 4">DT92</strain>
    </source>
</reference>
<dbReference type="AlphaFoldDB" id="A0ABD5XLT6"/>
<feature type="transmembrane region" description="Helical" evidence="1">
    <location>
        <begin position="59"/>
        <end position="81"/>
    </location>
</feature>
<sequence>MNVELGPPGGSVEGREVAVRVGQAVLAIVSGLVAASALVPAFEWVALALGFGADSAATAAFVTVGNVAGFAVAALVFLFYAGDLDLLRVRRPTARDAVVAVGGSVGLIAAGYAILFAFSAVGLAPSTNRALENPPAYFLLMIPLSFLTVAVGEEALFRGVVQGELKRALGPAGAVAGASLLFGLLHYVAGTGTPAERLVYVAVAGLLGVGLGAMYEYTDNLVVPVAVHGAYNAVQFAVQYLSVTGAV</sequence>
<dbReference type="Proteomes" id="UP001596368">
    <property type="component" value="Unassembled WGS sequence"/>
</dbReference>
<comment type="caution">
    <text evidence="3">The sequence shown here is derived from an EMBL/GenBank/DDBJ whole genome shotgun (WGS) entry which is preliminary data.</text>
</comment>
<dbReference type="GO" id="GO:0004175">
    <property type="term" value="F:endopeptidase activity"/>
    <property type="evidence" value="ECO:0007669"/>
    <property type="project" value="UniProtKB-ARBA"/>
</dbReference>
<organism evidence="3 4">
    <name type="scientific">Halobaculum litoreum</name>
    <dbReference type="NCBI Taxonomy" id="3031998"/>
    <lineage>
        <taxon>Archaea</taxon>
        <taxon>Methanobacteriati</taxon>
        <taxon>Methanobacteriota</taxon>
        <taxon>Stenosarchaea group</taxon>
        <taxon>Halobacteria</taxon>
        <taxon>Halobacteriales</taxon>
        <taxon>Haloferacaceae</taxon>
        <taxon>Halobaculum</taxon>
    </lineage>
</organism>
<dbReference type="GO" id="GO:0080120">
    <property type="term" value="P:CAAX-box protein maturation"/>
    <property type="evidence" value="ECO:0007669"/>
    <property type="project" value="UniProtKB-ARBA"/>
</dbReference>
<evidence type="ECO:0000256" key="1">
    <source>
        <dbReference type="SAM" id="Phobius"/>
    </source>
</evidence>
<proteinExistence type="predicted"/>
<dbReference type="InterPro" id="IPR003675">
    <property type="entry name" value="Rce1/LyrA-like_dom"/>
</dbReference>
<dbReference type="EMBL" id="JBHSZG010000001">
    <property type="protein sequence ID" value="MFC7135616.1"/>
    <property type="molecule type" value="Genomic_DNA"/>
</dbReference>
<name>A0ABD5XLT6_9EURY</name>
<keyword evidence="3" id="KW-0378">Hydrolase</keyword>